<gene>
    <name evidence="1" type="ORF">ALC56_03922</name>
</gene>
<feature type="non-terminal residue" evidence="1">
    <location>
        <position position="1"/>
    </location>
</feature>
<evidence type="ECO:0000313" key="1">
    <source>
        <dbReference type="EMBL" id="KYN41661.1"/>
    </source>
</evidence>
<evidence type="ECO:0000313" key="2">
    <source>
        <dbReference type="Proteomes" id="UP000078541"/>
    </source>
</evidence>
<accession>A0A151JZ67</accession>
<dbReference type="STRING" id="34720.A0A151JZ67"/>
<sequence length="91" mass="10024">EIRLALHAVRISSSPGLDGINRFIKALPGEILSCLLSLLNLIFSSSIFPAQWSHSIVHLISKPHSAGYRPISLTSCILKLREHMILNLLAL</sequence>
<protein>
    <recommendedName>
        <fullName evidence="3">RNA-directed DNA polymerase from mobile element jockey</fullName>
    </recommendedName>
</protein>
<proteinExistence type="predicted"/>
<name>A0A151JZ67_9HYME</name>
<evidence type="ECO:0008006" key="3">
    <source>
        <dbReference type="Google" id="ProtNLM"/>
    </source>
</evidence>
<keyword evidence="2" id="KW-1185">Reference proteome</keyword>
<dbReference type="EMBL" id="KQ981440">
    <property type="protein sequence ID" value="KYN41661.1"/>
    <property type="molecule type" value="Genomic_DNA"/>
</dbReference>
<reference evidence="1 2" key="1">
    <citation type="submission" date="2016-03" db="EMBL/GenBank/DDBJ databases">
        <title>Trachymyrmex septentrionalis WGS genome.</title>
        <authorList>
            <person name="Nygaard S."/>
            <person name="Hu H."/>
            <person name="Boomsma J."/>
            <person name="Zhang G."/>
        </authorList>
    </citation>
    <scope>NUCLEOTIDE SEQUENCE [LARGE SCALE GENOMIC DNA]</scope>
    <source>
        <strain evidence="1">Tsep2-gDNA-1</strain>
        <tissue evidence="1">Whole body</tissue>
    </source>
</reference>
<dbReference type="Proteomes" id="UP000078541">
    <property type="component" value="Unassembled WGS sequence"/>
</dbReference>
<organism evidence="1 2">
    <name type="scientific">Trachymyrmex septentrionalis</name>
    <dbReference type="NCBI Taxonomy" id="34720"/>
    <lineage>
        <taxon>Eukaryota</taxon>
        <taxon>Metazoa</taxon>
        <taxon>Ecdysozoa</taxon>
        <taxon>Arthropoda</taxon>
        <taxon>Hexapoda</taxon>
        <taxon>Insecta</taxon>
        <taxon>Pterygota</taxon>
        <taxon>Neoptera</taxon>
        <taxon>Endopterygota</taxon>
        <taxon>Hymenoptera</taxon>
        <taxon>Apocrita</taxon>
        <taxon>Aculeata</taxon>
        <taxon>Formicoidea</taxon>
        <taxon>Formicidae</taxon>
        <taxon>Myrmicinae</taxon>
        <taxon>Trachymyrmex</taxon>
    </lineage>
</organism>
<dbReference type="AlphaFoldDB" id="A0A151JZ67"/>